<dbReference type="PANTHER" id="PTHR31385:SF1">
    <property type="entry name" value="PUTATIVE (DUF220)-RELATED"/>
    <property type="match status" value="1"/>
</dbReference>
<protein>
    <recommendedName>
        <fullName evidence="4">Coenzyme Q-binding protein COQ10 START domain-containing protein</fullName>
    </recommendedName>
</protein>
<organism evidence="2 3">
    <name type="scientific">Prorocentrum cordatum</name>
    <dbReference type="NCBI Taxonomy" id="2364126"/>
    <lineage>
        <taxon>Eukaryota</taxon>
        <taxon>Sar</taxon>
        <taxon>Alveolata</taxon>
        <taxon>Dinophyceae</taxon>
        <taxon>Prorocentrales</taxon>
        <taxon>Prorocentraceae</taxon>
        <taxon>Prorocentrum</taxon>
    </lineage>
</organism>
<feature type="compositionally biased region" description="Basic and acidic residues" evidence="1">
    <location>
        <begin position="219"/>
        <end position="232"/>
    </location>
</feature>
<evidence type="ECO:0000313" key="3">
    <source>
        <dbReference type="Proteomes" id="UP001189429"/>
    </source>
</evidence>
<keyword evidence="3" id="KW-1185">Reference proteome</keyword>
<evidence type="ECO:0000256" key="1">
    <source>
        <dbReference type="SAM" id="MobiDB-lite"/>
    </source>
</evidence>
<gene>
    <name evidence="2" type="ORF">PCOR1329_LOCUS71671</name>
</gene>
<evidence type="ECO:0008006" key="4">
    <source>
        <dbReference type="Google" id="ProtNLM"/>
    </source>
</evidence>
<dbReference type="Gene3D" id="3.30.530.20">
    <property type="match status" value="1"/>
</dbReference>
<dbReference type="Proteomes" id="UP001189429">
    <property type="component" value="Unassembled WGS sequence"/>
</dbReference>
<accession>A0ABN9X208</accession>
<dbReference type="InterPro" id="IPR023393">
    <property type="entry name" value="START-like_dom_sf"/>
</dbReference>
<dbReference type="SUPFAM" id="SSF55961">
    <property type="entry name" value="Bet v1-like"/>
    <property type="match status" value="1"/>
</dbReference>
<sequence length="232" mass="25892">MFLCDVAGLVSEEAVRRRAGESGGLPGVETLERGDGPDGVYSALASVRLEAPAYDVFRRLCDPEENKRIFDRTCASVNYRHILEEDPEEQSRLIEVSKTGRWRILGIPVHFESTVFAVEDWKSLEIRFRIKSSGTMQHFSGFWKMCPLRQNETVVLFYQEAVPSIPMPKLFRAFLQASSGRCAAPFWRTCATPRAPGAPGRCPTAGRRSAAARGPRRSRRDEGGREKRGSGG</sequence>
<dbReference type="EMBL" id="CAUYUJ010019527">
    <property type="protein sequence ID" value="CAK0891864.1"/>
    <property type="molecule type" value="Genomic_DNA"/>
</dbReference>
<dbReference type="PANTHER" id="PTHR31385">
    <property type="entry name" value="PUTATIVE (DUF220)-RELATED"/>
    <property type="match status" value="1"/>
</dbReference>
<proteinExistence type="predicted"/>
<reference evidence="2" key="1">
    <citation type="submission" date="2023-10" db="EMBL/GenBank/DDBJ databases">
        <authorList>
            <person name="Chen Y."/>
            <person name="Shah S."/>
            <person name="Dougan E. K."/>
            <person name="Thang M."/>
            <person name="Chan C."/>
        </authorList>
    </citation>
    <scope>NUCLEOTIDE SEQUENCE [LARGE SCALE GENOMIC DNA]</scope>
</reference>
<name>A0ABN9X208_9DINO</name>
<comment type="caution">
    <text evidence="2">The sequence shown here is derived from an EMBL/GenBank/DDBJ whole genome shotgun (WGS) entry which is preliminary data.</text>
</comment>
<feature type="region of interest" description="Disordered" evidence="1">
    <location>
        <begin position="195"/>
        <end position="232"/>
    </location>
</feature>
<evidence type="ECO:0000313" key="2">
    <source>
        <dbReference type="EMBL" id="CAK0891864.1"/>
    </source>
</evidence>